<evidence type="ECO:0000256" key="1">
    <source>
        <dbReference type="ARBA" id="ARBA00022679"/>
    </source>
</evidence>
<dbReference type="InterPro" id="IPR016181">
    <property type="entry name" value="Acyl_CoA_acyltransferase"/>
</dbReference>
<dbReference type="CDD" id="cd04301">
    <property type="entry name" value="NAT_SF"/>
    <property type="match status" value="1"/>
</dbReference>
<evidence type="ECO:0000259" key="3">
    <source>
        <dbReference type="PROSITE" id="PS51186"/>
    </source>
</evidence>
<keyword evidence="2" id="KW-0012">Acyltransferase</keyword>
<evidence type="ECO:0000313" key="4">
    <source>
        <dbReference type="EMBL" id="RKF06109.1"/>
    </source>
</evidence>
<accession>A0A3A8AAS9</accession>
<dbReference type="Proteomes" id="UP000246132">
    <property type="component" value="Unassembled WGS sequence"/>
</dbReference>
<dbReference type="Pfam" id="PF00583">
    <property type="entry name" value="Acetyltransf_1"/>
    <property type="match status" value="1"/>
</dbReference>
<dbReference type="SUPFAM" id="SSF55729">
    <property type="entry name" value="Acyl-CoA N-acyltransferases (Nat)"/>
    <property type="match status" value="1"/>
</dbReference>
<dbReference type="AlphaFoldDB" id="A0A3A8AAS9"/>
<evidence type="ECO:0000313" key="5">
    <source>
        <dbReference type="Proteomes" id="UP000246132"/>
    </source>
</evidence>
<dbReference type="Gene3D" id="3.40.630.30">
    <property type="match status" value="1"/>
</dbReference>
<dbReference type="OrthoDB" id="9805924at2"/>
<keyword evidence="1 4" id="KW-0808">Transferase</keyword>
<proteinExistence type="predicted"/>
<reference evidence="4 5" key="1">
    <citation type="journal article" date="2018" name="Int. J. Syst. Bacteriol.">
        <title>Oceaniradius stylonemae gen. nov., sp. nov., isolated from a red alga, Stylonema cornu-cervi.</title>
        <authorList>
            <person name="Jeong S."/>
        </authorList>
    </citation>
    <scope>NUCLEOTIDE SEQUENCE [LARGE SCALE GENOMIC DNA]</scope>
    <source>
        <strain evidence="4 5">StC1</strain>
    </source>
</reference>
<comment type="caution">
    <text evidence="4">The sequence shown here is derived from an EMBL/GenBank/DDBJ whole genome shotgun (WGS) entry which is preliminary data.</text>
</comment>
<dbReference type="PANTHER" id="PTHR43877:SF2">
    <property type="entry name" value="AMINOALKYLPHOSPHONATE N-ACETYLTRANSFERASE-RELATED"/>
    <property type="match status" value="1"/>
</dbReference>
<gene>
    <name evidence="4" type="ORF">DEM25_013685</name>
</gene>
<dbReference type="InterPro" id="IPR000182">
    <property type="entry name" value="GNAT_dom"/>
</dbReference>
<dbReference type="EMBL" id="QFWV02000008">
    <property type="protein sequence ID" value="RKF06109.1"/>
    <property type="molecule type" value="Genomic_DNA"/>
</dbReference>
<dbReference type="PROSITE" id="PS51186">
    <property type="entry name" value="GNAT"/>
    <property type="match status" value="1"/>
</dbReference>
<sequence length="171" mass="19457">MKRSSGTTRRGSSAEIKVRNLETADRRRWEDLWADYNAFYGRKGETALEPAIVDATWTRLLDDTEPVHGLLALKDNIPVGLAHVVLHPNLIQRELTCYMQDLYTCTEARGTGVARRLIEAVCDHCRAEGVADVYWHTHESNEIARRLYDRVARNTGFLVYRIKPLSSEDGA</sequence>
<dbReference type="InterPro" id="IPR050832">
    <property type="entry name" value="Bact_Acetyltransf"/>
</dbReference>
<feature type="domain" description="N-acetyltransferase" evidence="3">
    <location>
        <begin position="16"/>
        <end position="171"/>
    </location>
</feature>
<dbReference type="PANTHER" id="PTHR43877">
    <property type="entry name" value="AMINOALKYLPHOSPHONATE N-ACETYLTRANSFERASE-RELATED-RELATED"/>
    <property type="match status" value="1"/>
</dbReference>
<dbReference type="GO" id="GO:0016747">
    <property type="term" value="F:acyltransferase activity, transferring groups other than amino-acyl groups"/>
    <property type="evidence" value="ECO:0007669"/>
    <property type="project" value="InterPro"/>
</dbReference>
<keyword evidence="5" id="KW-1185">Reference proteome</keyword>
<evidence type="ECO:0000256" key="2">
    <source>
        <dbReference type="ARBA" id="ARBA00023315"/>
    </source>
</evidence>
<protein>
    <submittedName>
        <fullName evidence="4">GNAT family N-acetyltransferase</fullName>
    </submittedName>
</protein>
<name>A0A3A8AAS9_9HYPH</name>
<organism evidence="4 5">
    <name type="scientific">Oceaniradius stylonematis</name>
    <dbReference type="NCBI Taxonomy" id="2184161"/>
    <lineage>
        <taxon>Bacteria</taxon>
        <taxon>Pseudomonadati</taxon>
        <taxon>Pseudomonadota</taxon>
        <taxon>Alphaproteobacteria</taxon>
        <taxon>Hyphomicrobiales</taxon>
        <taxon>Ahrensiaceae</taxon>
        <taxon>Oceaniradius</taxon>
    </lineage>
</organism>